<reference evidence="2" key="1">
    <citation type="journal article" date="2020" name="Stud. Mycol.">
        <title>101 Dothideomycetes genomes: a test case for predicting lifestyles and emergence of pathogens.</title>
        <authorList>
            <person name="Haridas S."/>
            <person name="Albert R."/>
            <person name="Binder M."/>
            <person name="Bloem J."/>
            <person name="Labutti K."/>
            <person name="Salamov A."/>
            <person name="Andreopoulos B."/>
            <person name="Baker S."/>
            <person name="Barry K."/>
            <person name="Bills G."/>
            <person name="Bluhm B."/>
            <person name="Cannon C."/>
            <person name="Castanera R."/>
            <person name="Culley D."/>
            <person name="Daum C."/>
            <person name="Ezra D."/>
            <person name="Gonzalez J."/>
            <person name="Henrissat B."/>
            <person name="Kuo A."/>
            <person name="Liang C."/>
            <person name="Lipzen A."/>
            <person name="Lutzoni F."/>
            <person name="Magnuson J."/>
            <person name="Mondo S."/>
            <person name="Nolan M."/>
            <person name="Ohm R."/>
            <person name="Pangilinan J."/>
            <person name="Park H.-J."/>
            <person name="Ramirez L."/>
            <person name="Alfaro M."/>
            <person name="Sun H."/>
            <person name="Tritt A."/>
            <person name="Yoshinaga Y."/>
            <person name="Zwiers L.-H."/>
            <person name="Turgeon B."/>
            <person name="Goodwin S."/>
            <person name="Spatafora J."/>
            <person name="Crous P."/>
            <person name="Grigoriev I."/>
        </authorList>
    </citation>
    <scope>NUCLEOTIDE SEQUENCE</scope>
    <source>
        <strain evidence="2">CBS 627.86</strain>
    </source>
</reference>
<feature type="region of interest" description="Disordered" evidence="1">
    <location>
        <begin position="44"/>
        <end position="127"/>
    </location>
</feature>
<name>A0A6A5ZFG9_9PLEO</name>
<evidence type="ECO:0000256" key="1">
    <source>
        <dbReference type="SAM" id="MobiDB-lite"/>
    </source>
</evidence>
<feature type="compositionally biased region" description="Basic and acidic residues" evidence="1">
    <location>
        <begin position="290"/>
        <end position="300"/>
    </location>
</feature>
<feature type="region of interest" description="Disordered" evidence="1">
    <location>
        <begin position="158"/>
        <end position="492"/>
    </location>
</feature>
<feature type="compositionally biased region" description="Polar residues" evidence="1">
    <location>
        <begin position="44"/>
        <end position="58"/>
    </location>
</feature>
<feature type="compositionally biased region" description="Basic and acidic residues" evidence="1">
    <location>
        <begin position="453"/>
        <end position="470"/>
    </location>
</feature>
<evidence type="ECO:0000313" key="2">
    <source>
        <dbReference type="EMBL" id="KAF2117477.1"/>
    </source>
</evidence>
<feature type="compositionally biased region" description="Low complexity" evidence="1">
    <location>
        <begin position="593"/>
        <end position="605"/>
    </location>
</feature>
<feature type="region of interest" description="Disordered" evidence="1">
    <location>
        <begin position="586"/>
        <end position="622"/>
    </location>
</feature>
<dbReference type="Proteomes" id="UP000799770">
    <property type="component" value="Unassembled WGS sequence"/>
</dbReference>
<keyword evidence="3" id="KW-1185">Reference proteome</keyword>
<dbReference type="AlphaFoldDB" id="A0A6A5ZFG9"/>
<feature type="region of interest" description="Disordered" evidence="1">
    <location>
        <begin position="636"/>
        <end position="667"/>
    </location>
</feature>
<feature type="compositionally biased region" description="Basic and acidic residues" evidence="1">
    <location>
        <begin position="201"/>
        <end position="216"/>
    </location>
</feature>
<sequence length="775" mass="85307">MTHTIHNHHVHLSCLSPSSSIVILHHDSTIEYQSCLASISVFTSNHASPSPPHTQTAPRSIHRRPPTSRTMSMLTSHSTSPQGPSRSSSLKVPEFPAPDGSMRNRSRSSSNASYFGGQGAKQQQLARNLRDGSMTFSRIQDKLVEGFAPLMDIGRRLSQSPKEEEEVTGCKGNEVLGGSPREEQDEASNDEKDSGYGTEDGSPRNEREEASNDEKNSGYGTEDGSPAAGVQPQAPIHTQTTSRLFPPPPVEPPHRSQEEMNDMTQKANVRSHWSAVTLAPKWSWRKGRKAPKEPKPRSSLEEQPEEEEAQASWPERKDLVMRSSGGSSQKRSPFQSPKRSLFESPKSSPRSPDPQKRRGIISPRWPSSPGKKSASDTSSPKASPRSSGGRHSARTSSESTPRKQLGSGQQMTMAIEKPSRLPRNPSMDQKALSPISPPLVRTKPLPALPLRVGSKELQREVTEAIRRRSETGQPSSLPASPPPPPPFMNLESKEHDVETTSTMIRNTKSEIDEYLDIVGAHPESIRHSTWSMQSHALVAPLRLARSGECAPPHVPTMEMAEGIQPCSGGAGVQPYSQPARTPVQRVLEKGPRSHPSSQPSSSPSSQTYPAPRPQASNPKAKEAHLEYPIQQTMRGPRYRKHLPPKTALPFPGRRTTLVRNIPPSRPTCKHPATLTSKILKKHLSSFPTPKFWAHMQLESFSGAPLHPASVVPDYGLTSETCEWVRKDSSLHGAIRCLMAHEKRITELEAWEVVGLGEALQGARGANMRKVMYWWP</sequence>
<evidence type="ECO:0000313" key="3">
    <source>
        <dbReference type="Proteomes" id="UP000799770"/>
    </source>
</evidence>
<proteinExistence type="predicted"/>
<feature type="compositionally biased region" description="Polar residues" evidence="1">
    <location>
        <begin position="375"/>
        <end position="386"/>
    </location>
</feature>
<feature type="compositionally biased region" description="Polar residues" evidence="1">
    <location>
        <begin position="324"/>
        <end position="338"/>
    </location>
</feature>
<organism evidence="2 3">
    <name type="scientific">Lophiotrema nucula</name>
    <dbReference type="NCBI Taxonomy" id="690887"/>
    <lineage>
        <taxon>Eukaryota</taxon>
        <taxon>Fungi</taxon>
        <taxon>Dikarya</taxon>
        <taxon>Ascomycota</taxon>
        <taxon>Pezizomycotina</taxon>
        <taxon>Dothideomycetes</taxon>
        <taxon>Pleosporomycetidae</taxon>
        <taxon>Pleosporales</taxon>
        <taxon>Lophiotremataceae</taxon>
        <taxon>Lophiotrema</taxon>
    </lineage>
</organism>
<accession>A0A6A5ZFG9</accession>
<dbReference type="EMBL" id="ML977319">
    <property type="protein sequence ID" value="KAF2117477.1"/>
    <property type="molecule type" value="Genomic_DNA"/>
</dbReference>
<feature type="compositionally biased region" description="Low complexity" evidence="1">
    <location>
        <begin position="76"/>
        <end position="89"/>
    </location>
</feature>
<feature type="compositionally biased region" description="Low complexity" evidence="1">
    <location>
        <begin position="101"/>
        <end position="113"/>
    </location>
</feature>
<gene>
    <name evidence="2" type="ORF">BDV96DRAFT_26648</name>
</gene>
<protein>
    <submittedName>
        <fullName evidence="2">Uncharacterized protein</fullName>
    </submittedName>
</protein>